<dbReference type="GO" id="GO:0005737">
    <property type="term" value="C:cytoplasm"/>
    <property type="evidence" value="ECO:0007669"/>
    <property type="project" value="TreeGrafter"/>
</dbReference>
<dbReference type="SUPFAM" id="SSF48264">
    <property type="entry name" value="Cytochrome P450"/>
    <property type="match status" value="1"/>
</dbReference>
<dbReference type="GO" id="GO:0020037">
    <property type="term" value="F:heme binding"/>
    <property type="evidence" value="ECO:0007669"/>
    <property type="project" value="InterPro"/>
</dbReference>
<evidence type="ECO:0000256" key="5">
    <source>
        <dbReference type="SAM" id="Phobius"/>
    </source>
</evidence>
<keyword evidence="4" id="KW-0503">Monooxygenase</keyword>
<dbReference type="InterPro" id="IPR001128">
    <property type="entry name" value="Cyt_P450"/>
</dbReference>
<dbReference type="InterPro" id="IPR036396">
    <property type="entry name" value="Cyt_P450_sf"/>
</dbReference>
<evidence type="ECO:0000256" key="4">
    <source>
        <dbReference type="ARBA" id="ARBA00023033"/>
    </source>
</evidence>
<dbReference type="Gene3D" id="1.10.630.10">
    <property type="entry name" value="Cytochrome P450"/>
    <property type="match status" value="1"/>
</dbReference>
<evidence type="ECO:0000256" key="2">
    <source>
        <dbReference type="ARBA" id="ARBA00022723"/>
    </source>
</evidence>
<evidence type="ECO:0000256" key="3">
    <source>
        <dbReference type="ARBA" id="ARBA00023004"/>
    </source>
</evidence>
<dbReference type="OrthoDB" id="2789670at2759"/>
<dbReference type="GO" id="GO:0005506">
    <property type="term" value="F:iron ion binding"/>
    <property type="evidence" value="ECO:0007669"/>
    <property type="project" value="InterPro"/>
</dbReference>
<keyword evidence="3" id="KW-0408">Iron</keyword>
<dbReference type="AlphaFoldDB" id="A0A4Y2R5H4"/>
<comment type="similarity">
    <text evidence="1">Belongs to the cytochrome P450 family.</text>
</comment>
<gene>
    <name evidence="6" type="ORF">AVEN_241751_1</name>
</gene>
<evidence type="ECO:0000313" key="7">
    <source>
        <dbReference type="Proteomes" id="UP000499080"/>
    </source>
</evidence>
<sequence>MYLVPSDCRDRPGRFPAYHSRAGGTFQVEFALALWIENISDAKISPEVAEGRALPSFASLSATSLPRTPTWEGIHRMQTLLFCTGSDCRHISASVQFPIPRMEGYKTLGVLSNISPISLALTLSVILIAIVFLVLKRRNLPPGPTGLPYLGYWPFLNNENITDKMEELKKKYGDVFSLTITGRLFIHLGSNKAVREAHISKAECFDGRLPYFSFLEQFFENGIGFAKGKRWKVLRKFFMTVLRKRASMLGEKSVINTVYDSIKSIVNDLREEKGKPVNLIQFLTHKCTANLRLMLFGEVGASEEQIRRITELHAEELGAMIPLNLLLSGPLARFVPCLLCVLWCNSHKPRKIYRRSLAIIKLTKFHKIKFSNINIKYYIFKKQE</sequence>
<dbReference type="GO" id="GO:0006082">
    <property type="term" value="P:organic acid metabolic process"/>
    <property type="evidence" value="ECO:0007669"/>
    <property type="project" value="TreeGrafter"/>
</dbReference>
<comment type="caution">
    <text evidence="6">The sequence shown here is derived from an EMBL/GenBank/DDBJ whole genome shotgun (WGS) entry which is preliminary data.</text>
</comment>
<evidence type="ECO:0000313" key="6">
    <source>
        <dbReference type="EMBL" id="GBN70967.1"/>
    </source>
</evidence>
<accession>A0A4Y2R5H4</accession>
<keyword evidence="5" id="KW-0472">Membrane</keyword>
<keyword evidence="5" id="KW-1133">Transmembrane helix</keyword>
<dbReference type="EMBL" id="BGPR01015882">
    <property type="protein sequence ID" value="GBN70967.1"/>
    <property type="molecule type" value="Genomic_DNA"/>
</dbReference>
<keyword evidence="2" id="KW-0479">Metal-binding</keyword>
<dbReference type="Proteomes" id="UP000499080">
    <property type="component" value="Unassembled WGS sequence"/>
</dbReference>
<name>A0A4Y2R5H4_ARAVE</name>
<evidence type="ECO:0000256" key="1">
    <source>
        <dbReference type="ARBA" id="ARBA00010617"/>
    </source>
</evidence>
<keyword evidence="7" id="KW-1185">Reference proteome</keyword>
<dbReference type="GO" id="GO:0016712">
    <property type="term" value="F:oxidoreductase activity, acting on paired donors, with incorporation or reduction of molecular oxygen, reduced flavin or flavoprotein as one donor, and incorporation of one atom of oxygen"/>
    <property type="evidence" value="ECO:0007669"/>
    <property type="project" value="TreeGrafter"/>
</dbReference>
<organism evidence="6 7">
    <name type="scientific">Araneus ventricosus</name>
    <name type="common">Orbweaver spider</name>
    <name type="synonym">Epeira ventricosa</name>
    <dbReference type="NCBI Taxonomy" id="182803"/>
    <lineage>
        <taxon>Eukaryota</taxon>
        <taxon>Metazoa</taxon>
        <taxon>Ecdysozoa</taxon>
        <taxon>Arthropoda</taxon>
        <taxon>Chelicerata</taxon>
        <taxon>Arachnida</taxon>
        <taxon>Araneae</taxon>
        <taxon>Araneomorphae</taxon>
        <taxon>Entelegynae</taxon>
        <taxon>Araneoidea</taxon>
        <taxon>Araneidae</taxon>
        <taxon>Araneus</taxon>
    </lineage>
</organism>
<protein>
    <recommendedName>
        <fullName evidence="8">Cytochrome P450 18a1</fullName>
    </recommendedName>
</protein>
<dbReference type="GO" id="GO:0006805">
    <property type="term" value="P:xenobiotic metabolic process"/>
    <property type="evidence" value="ECO:0007669"/>
    <property type="project" value="TreeGrafter"/>
</dbReference>
<dbReference type="GO" id="GO:0008395">
    <property type="term" value="F:steroid hydroxylase activity"/>
    <property type="evidence" value="ECO:0007669"/>
    <property type="project" value="TreeGrafter"/>
</dbReference>
<keyword evidence="5" id="KW-0812">Transmembrane</keyword>
<keyword evidence="4" id="KW-0560">Oxidoreductase</keyword>
<dbReference type="Pfam" id="PF00067">
    <property type="entry name" value="p450"/>
    <property type="match status" value="1"/>
</dbReference>
<dbReference type="PANTHER" id="PTHR24300:SF403">
    <property type="entry name" value="CYTOCHROME P450 306A1"/>
    <property type="match status" value="1"/>
</dbReference>
<proteinExistence type="inferred from homology"/>
<dbReference type="PANTHER" id="PTHR24300">
    <property type="entry name" value="CYTOCHROME P450 508A4-RELATED"/>
    <property type="match status" value="1"/>
</dbReference>
<dbReference type="InterPro" id="IPR050182">
    <property type="entry name" value="Cytochrome_P450_fam2"/>
</dbReference>
<feature type="transmembrane region" description="Helical" evidence="5">
    <location>
        <begin position="114"/>
        <end position="135"/>
    </location>
</feature>
<reference evidence="6 7" key="1">
    <citation type="journal article" date="2019" name="Sci. Rep.">
        <title>Orb-weaving spider Araneus ventricosus genome elucidates the spidroin gene catalogue.</title>
        <authorList>
            <person name="Kono N."/>
            <person name="Nakamura H."/>
            <person name="Ohtoshi R."/>
            <person name="Moran D.A.P."/>
            <person name="Shinohara A."/>
            <person name="Yoshida Y."/>
            <person name="Fujiwara M."/>
            <person name="Mori M."/>
            <person name="Tomita M."/>
            <person name="Arakawa K."/>
        </authorList>
    </citation>
    <scope>NUCLEOTIDE SEQUENCE [LARGE SCALE GENOMIC DNA]</scope>
</reference>
<evidence type="ECO:0008006" key="8">
    <source>
        <dbReference type="Google" id="ProtNLM"/>
    </source>
</evidence>